<dbReference type="InterPro" id="IPR009660">
    <property type="entry name" value="Phage_A500_Gp15"/>
</dbReference>
<dbReference type="RefSeq" id="WP_249282265.1">
    <property type="nucleotide sequence ID" value="NZ_JACRST010000003.1"/>
</dbReference>
<gene>
    <name evidence="1" type="ORF">H8711_04110</name>
</gene>
<name>A0A926DY93_9FIRM</name>
<reference evidence="1" key="1">
    <citation type="submission" date="2020-08" db="EMBL/GenBank/DDBJ databases">
        <title>Genome public.</title>
        <authorList>
            <person name="Liu C."/>
            <person name="Sun Q."/>
        </authorList>
    </citation>
    <scope>NUCLEOTIDE SEQUENCE</scope>
    <source>
        <strain evidence="1">NSJ-31</strain>
    </source>
</reference>
<protein>
    <recommendedName>
        <fullName evidence="3">Bacteriophage Gp15 protein</fullName>
    </recommendedName>
</protein>
<sequence length="184" mass="21725">MIYDLPTSVKIDGKDYEIRSDYRAVLDICTALSDPELTDQEKILVALSIFYPDLDEIPPDMLEQAVKKCFWFIDCGEISPQKKAPKLMDWEQDFKHIVAPINRVCGREIRLAEYMHWWTFVAFYHEIGGECLFAQIVRVRDHLARGKKLDKEDREWYRRNRELVDLKRPTTTEENELLKQWGGG</sequence>
<comment type="caution">
    <text evidence="1">The sequence shown here is derived from an EMBL/GenBank/DDBJ whole genome shotgun (WGS) entry which is preliminary data.</text>
</comment>
<dbReference type="AlphaFoldDB" id="A0A926DY93"/>
<dbReference type="Pfam" id="PF06854">
    <property type="entry name" value="Phage_Gp15"/>
    <property type="match status" value="1"/>
</dbReference>
<evidence type="ECO:0000313" key="2">
    <source>
        <dbReference type="Proteomes" id="UP000653127"/>
    </source>
</evidence>
<dbReference type="EMBL" id="JACRST010000003">
    <property type="protein sequence ID" value="MBC8546118.1"/>
    <property type="molecule type" value="Genomic_DNA"/>
</dbReference>
<evidence type="ECO:0008006" key="3">
    <source>
        <dbReference type="Google" id="ProtNLM"/>
    </source>
</evidence>
<organism evidence="1 2">
    <name type="scientific">Ligaoa zhengdingensis</name>
    <dbReference type="NCBI Taxonomy" id="2763658"/>
    <lineage>
        <taxon>Bacteria</taxon>
        <taxon>Bacillati</taxon>
        <taxon>Bacillota</taxon>
        <taxon>Clostridia</taxon>
        <taxon>Eubacteriales</taxon>
        <taxon>Oscillospiraceae</taxon>
        <taxon>Ligaoa</taxon>
    </lineage>
</organism>
<dbReference type="Proteomes" id="UP000653127">
    <property type="component" value="Unassembled WGS sequence"/>
</dbReference>
<proteinExistence type="predicted"/>
<keyword evidence="2" id="KW-1185">Reference proteome</keyword>
<evidence type="ECO:0000313" key="1">
    <source>
        <dbReference type="EMBL" id="MBC8546118.1"/>
    </source>
</evidence>
<accession>A0A926DY93</accession>